<gene>
    <name evidence="1" type="ORF">MCNS_17980</name>
</gene>
<reference evidence="1 2" key="1">
    <citation type="journal article" date="2019" name="Emerg. Microbes Infect.">
        <title>Comprehensive subspecies identification of 175 nontuberculous mycobacteria species based on 7547 genomic profiles.</title>
        <authorList>
            <person name="Matsumoto Y."/>
            <person name="Kinjo T."/>
            <person name="Motooka D."/>
            <person name="Nabeya D."/>
            <person name="Jung N."/>
            <person name="Uechi K."/>
            <person name="Horii T."/>
            <person name="Iida T."/>
            <person name="Fujita J."/>
            <person name="Nakamura S."/>
        </authorList>
    </citation>
    <scope>NUCLEOTIDE SEQUENCE [LARGE SCALE GENOMIC DNA]</scope>
    <source>
        <strain evidence="1 2">JCM 14738</strain>
    </source>
</reference>
<dbReference type="RefSeq" id="WP_085235124.1">
    <property type="nucleotide sequence ID" value="NZ_AP022613.1"/>
</dbReference>
<dbReference type="Proteomes" id="UP000467385">
    <property type="component" value="Chromosome"/>
</dbReference>
<organism evidence="1 2">
    <name type="scientific">Mycobacterium conspicuum</name>
    <dbReference type="NCBI Taxonomy" id="44010"/>
    <lineage>
        <taxon>Bacteria</taxon>
        <taxon>Bacillati</taxon>
        <taxon>Actinomycetota</taxon>
        <taxon>Actinomycetes</taxon>
        <taxon>Mycobacteriales</taxon>
        <taxon>Mycobacteriaceae</taxon>
        <taxon>Mycobacterium</taxon>
    </lineage>
</organism>
<dbReference type="STRING" id="44010.AWC00_23120"/>
<accession>A0A1X1SZK4</accession>
<dbReference type="AlphaFoldDB" id="A0A1X1SZK4"/>
<evidence type="ECO:0000313" key="1">
    <source>
        <dbReference type="EMBL" id="BBZ38735.1"/>
    </source>
</evidence>
<dbReference type="OrthoDB" id="4748531at2"/>
<protein>
    <submittedName>
        <fullName evidence="1">Uncharacterized protein</fullName>
    </submittedName>
</protein>
<proteinExistence type="predicted"/>
<evidence type="ECO:0000313" key="2">
    <source>
        <dbReference type="Proteomes" id="UP000467385"/>
    </source>
</evidence>
<keyword evidence="2" id="KW-1185">Reference proteome</keyword>
<dbReference type="EMBL" id="AP022613">
    <property type="protein sequence ID" value="BBZ38735.1"/>
    <property type="molecule type" value="Genomic_DNA"/>
</dbReference>
<name>A0A1X1SZK4_9MYCO</name>
<sequence length="91" mass="10037">MPRRVTNTNTSGLRGLLLAEYRRSLKRWRISGRTYEVEEALNSGAAAGVSSAQIMRALFAAGLPCADYCHGGRHYGATFLLDERGELLEVH</sequence>